<accession>A0A9Q3W760</accession>
<protein>
    <submittedName>
        <fullName evidence="1">YdbH domain-containing protein</fullName>
    </submittedName>
</protein>
<comment type="caution">
    <text evidence="1">The sequence shown here is derived from an EMBL/GenBank/DDBJ whole genome shotgun (WGS) entry which is preliminary data.</text>
</comment>
<sequence>MAAWSRRRIGVVATLVVLVLLLLLPFVIAWSLGWRWQGIGWRQGLVITGLWQQQGECRPLSLRGLRLSSLRPITVTVDSVSIRQCDSDTATEPLSELPDLPALHVKVWALQWQDYPPLSLELTQENGHWWGRAGFRNGEVLGDYQQDSGAWQVHGQIPVSDLDSRAIGVVELGGSGQWLPDQPVRADLALAGSELGMAGEDYRANLSGTVTVEQPRWQASLTLSDPLALPAGWRLLPGEGLTASGTFDGLIEQAKGRLQARGPQGQALLTLASDDQRLGAGQGRLTLSEGMDGTVAFQWQGVQLLVAPFELTLPEQMQLSLRESVTMPLAADGDVTLPLSAHYQGATVTAENSQLLWSPDGVHWQGALSLSGQWQGYRLSGGWRGRAGADGVSGEPLKVRLENADLSVEAAAPVAELKPPHWPVQASLKGHYQRLPFQARMSGRRDDHGGWAGSLDADVDAADYLDQGGTARLDGRWQWREGVFTLASGAAISVAQAVHGKMLLKPLSLTARTPLRYQDGGVHGQLALRGEGLAAERWELPVLTGTVDLNGQRARAELAVKDWEASLAVSARPFGTGYAGDLSLASALRPELSRGLGFTLQSGQLVADGDWLWDEVVSFGVKANVSGADLDWGSVLARGLNARLALDWQDGEADLRTREPISLASVDVGTPITNIRLSGHSDLEVWRFSDIRAEVLGGEVLAPQLQWPSDQWQTVVVTGIDLNQVAALQNEPAVSLSGTVGGYLPLRLSRNSVAVRGGRLSNEGPLSLEVPMTSAVQAMAQSNQAVGLALDSLNPLLISRFFAQLDMEDSGWLDAAVTIEGINPQQNRLPVVFNYTHKENVRDLLRSLRIGDQITDEIMNRTPMESTQ</sequence>
<reference evidence="1" key="1">
    <citation type="submission" date="2022-01" db="EMBL/GenBank/DDBJ databases">
        <authorList>
            <person name="Karlyshev A.V."/>
            <person name="Jaspars M."/>
        </authorList>
    </citation>
    <scope>NUCLEOTIDE SEQUENCE</scope>
    <source>
        <strain evidence="1">AGSA3-2</strain>
    </source>
</reference>
<proteinExistence type="predicted"/>
<evidence type="ECO:0000313" key="2">
    <source>
        <dbReference type="Proteomes" id="UP001107961"/>
    </source>
</evidence>
<organism evidence="1 2">
    <name type="scientific">Alloalcanivorax xenomutans</name>
    <dbReference type="NCBI Taxonomy" id="1094342"/>
    <lineage>
        <taxon>Bacteria</taxon>
        <taxon>Pseudomonadati</taxon>
        <taxon>Pseudomonadota</taxon>
        <taxon>Gammaproteobacteria</taxon>
        <taxon>Oceanospirillales</taxon>
        <taxon>Alcanivoracaceae</taxon>
        <taxon>Alloalcanivorax</taxon>
    </lineage>
</organism>
<dbReference type="KEGG" id="axe:P40_14590"/>
<name>A0A9Q3W760_9GAMM</name>
<dbReference type="EMBL" id="JAJVKT010000015">
    <property type="protein sequence ID" value="MCE7509557.1"/>
    <property type="molecule type" value="Genomic_DNA"/>
</dbReference>
<evidence type="ECO:0000313" key="1">
    <source>
        <dbReference type="EMBL" id="MCE7509557.1"/>
    </source>
</evidence>
<dbReference type="InterPro" id="IPR021730">
    <property type="entry name" value="YdbH"/>
</dbReference>
<dbReference type="AlphaFoldDB" id="A0A9Q3W760"/>
<dbReference type="RefSeq" id="WP_080531271.1">
    <property type="nucleotide sequence ID" value="NZ_CP012331.1"/>
</dbReference>
<keyword evidence="2" id="KW-1185">Reference proteome</keyword>
<gene>
    <name evidence="1" type="ORF">LZG35_12980</name>
</gene>
<dbReference type="Pfam" id="PF11739">
    <property type="entry name" value="YdbH-like"/>
    <property type="match status" value="1"/>
</dbReference>
<dbReference type="Proteomes" id="UP001107961">
    <property type="component" value="Unassembled WGS sequence"/>
</dbReference>